<dbReference type="SUPFAM" id="SSF158442">
    <property type="entry name" value="DsbB-like"/>
    <property type="match status" value="1"/>
</dbReference>
<dbReference type="Proteomes" id="UP000637906">
    <property type="component" value="Unassembled WGS sequence"/>
</dbReference>
<evidence type="ECO:0000256" key="3">
    <source>
        <dbReference type="ARBA" id="ARBA00022989"/>
    </source>
</evidence>
<evidence type="ECO:0000256" key="2">
    <source>
        <dbReference type="ARBA" id="ARBA00022692"/>
    </source>
</evidence>
<sequence length="112" mass="13164">MILSLFSLLRTYKIVIYIMFFSYFIGAVISFYHIGLELHWFSDILGCTRNFDTLSFNTIKSSLLDSSYVATCDRPYILLGLSIAQWNLIYSVFLLIINLFLYNTYENQQLKK</sequence>
<evidence type="ECO:0000256" key="4">
    <source>
        <dbReference type="ARBA" id="ARBA00023136"/>
    </source>
</evidence>
<organism evidence="6 7">
    <name type="scientific">Candidatus Mesenet longicola</name>
    <dbReference type="NCBI Taxonomy" id="1892558"/>
    <lineage>
        <taxon>Bacteria</taxon>
        <taxon>Pseudomonadati</taxon>
        <taxon>Pseudomonadota</taxon>
        <taxon>Alphaproteobacteria</taxon>
        <taxon>Rickettsiales</taxon>
        <taxon>Anaplasmataceae</taxon>
        <taxon>Candidatus Mesenet</taxon>
    </lineage>
</organism>
<name>A0A8J3HW53_9RICK</name>
<dbReference type="Pfam" id="PF02600">
    <property type="entry name" value="DsbB"/>
    <property type="match status" value="1"/>
</dbReference>
<dbReference type="GO" id="GO:0016020">
    <property type="term" value="C:membrane"/>
    <property type="evidence" value="ECO:0007669"/>
    <property type="project" value="UniProtKB-SubCell"/>
</dbReference>
<keyword evidence="2 5" id="KW-0812">Transmembrane</keyword>
<keyword evidence="4 5" id="KW-0472">Membrane</keyword>
<keyword evidence="3 5" id="KW-1133">Transmembrane helix</keyword>
<protein>
    <recommendedName>
        <fullName evidence="8">Disulfide bond formation protein B</fullName>
    </recommendedName>
</protein>
<dbReference type="GO" id="GO:0015035">
    <property type="term" value="F:protein-disulfide reductase activity"/>
    <property type="evidence" value="ECO:0007669"/>
    <property type="project" value="InterPro"/>
</dbReference>
<evidence type="ECO:0000256" key="1">
    <source>
        <dbReference type="ARBA" id="ARBA00004141"/>
    </source>
</evidence>
<evidence type="ECO:0000313" key="7">
    <source>
        <dbReference type="Proteomes" id="UP000637906"/>
    </source>
</evidence>
<feature type="transmembrane region" description="Helical" evidence="5">
    <location>
        <begin position="76"/>
        <end position="102"/>
    </location>
</feature>
<dbReference type="GO" id="GO:0006457">
    <property type="term" value="P:protein folding"/>
    <property type="evidence" value="ECO:0007669"/>
    <property type="project" value="InterPro"/>
</dbReference>
<dbReference type="InterPro" id="IPR023380">
    <property type="entry name" value="DsbB-like_sf"/>
</dbReference>
<proteinExistence type="predicted"/>
<dbReference type="InterPro" id="IPR003752">
    <property type="entry name" value="DiS_bond_form_DsbB/BdbC"/>
</dbReference>
<comment type="caution">
    <text evidence="6">The sequence shown here is derived from an EMBL/GenBank/DDBJ whole genome shotgun (WGS) entry which is preliminary data.</text>
</comment>
<keyword evidence="7" id="KW-1185">Reference proteome</keyword>
<dbReference type="Gene3D" id="1.20.1550.10">
    <property type="entry name" value="DsbB-like"/>
    <property type="match status" value="1"/>
</dbReference>
<dbReference type="AlphaFoldDB" id="A0A8J3HW53"/>
<gene>
    <name evidence="6" type="ORF">sL5_03590</name>
</gene>
<evidence type="ECO:0000256" key="5">
    <source>
        <dbReference type="SAM" id="Phobius"/>
    </source>
</evidence>
<comment type="subcellular location">
    <subcellularLocation>
        <location evidence="1">Membrane</location>
        <topology evidence="1">Multi-pass membrane protein</topology>
    </subcellularLocation>
</comment>
<accession>A0A8J3HW53</accession>
<dbReference type="EMBL" id="BNGU01000010">
    <property type="protein sequence ID" value="GHM59366.1"/>
    <property type="molecule type" value="Genomic_DNA"/>
</dbReference>
<feature type="transmembrane region" description="Helical" evidence="5">
    <location>
        <begin position="12"/>
        <end position="34"/>
    </location>
</feature>
<evidence type="ECO:0000313" key="6">
    <source>
        <dbReference type="EMBL" id="GHM59366.1"/>
    </source>
</evidence>
<evidence type="ECO:0008006" key="8">
    <source>
        <dbReference type="Google" id="ProtNLM"/>
    </source>
</evidence>
<reference evidence="6 7" key="1">
    <citation type="journal article" date="2021" name="Microb. Ecol.">
        <title>Candidatus Mesenet longicola: Novel Endosymbionts of Brontispa longissima that Induce Cytoplasmic Incompatibility.</title>
        <authorList>
            <person name="Takano S."/>
            <person name="Gotoh Y."/>
            <person name="Hayashi T."/>
        </authorList>
    </citation>
    <scope>NUCLEOTIDE SEQUENCE [LARGE SCALE GENOMIC DNA]</scope>
    <source>
        <strain evidence="6">L5</strain>
    </source>
</reference>